<protein>
    <recommendedName>
        <fullName evidence="4">Secreted protein</fullName>
    </recommendedName>
</protein>
<dbReference type="RefSeq" id="XP_064671436.1">
    <property type="nucleotide sequence ID" value="XM_064810263.1"/>
</dbReference>
<sequence length="134" mass="15207">MGCGRRAQAVLRWFHASAWLLLRLVLWRRCDSSCVSAGVYGVSLLGHGLSRNWWMGARWLRIPGHCISCARIGPGMRKQEQHFRTMAPSMLEWRARYPKLDVLKSVLCGWMGSLCCATQRPGFSRRSGVITSLE</sequence>
<organism evidence="2 3">
    <name type="scientific">Canariomyces notabilis</name>
    <dbReference type="NCBI Taxonomy" id="2074819"/>
    <lineage>
        <taxon>Eukaryota</taxon>
        <taxon>Fungi</taxon>
        <taxon>Dikarya</taxon>
        <taxon>Ascomycota</taxon>
        <taxon>Pezizomycotina</taxon>
        <taxon>Sordariomycetes</taxon>
        <taxon>Sordariomycetidae</taxon>
        <taxon>Sordariales</taxon>
        <taxon>Chaetomiaceae</taxon>
        <taxon>Canariomyces</taxon>
    </lineage>
</organism>
<evidence type="ECO:0008006" key="4">
    <source>
        <dbReference type="Google" id="ProtNLM"/>
    </source>
</evidence>
<gene>
    <name evidence="2" type="ORF">N656DRAFT_603123</name>
</gene>
<name>A0AAN6TGR2_9PEZI</name>
<feature type="signal peptide" evidence="1">
    <location>
        <begin position="1"/>
        <end position="32"/>
    </location>
</feature>
<evidence type="ECO:0000256" key="1">
    <source>
        <dbReference type="SAM" id="SignalP"/>
    </source>
</evidence>
<evidence type="ECO:0000313" key="3">
    <source>
        <dbReference type="Proteomes" id="UP001302812"/>
    </source>
</evidence>
<evidence type="ECO:0000313" key="2">
    <source>
        <dbReference type="EMBL" id="KAK4113866.1"/>
    </source>
</evidence>
<feature type="chain" id="PRO_5042999053" description="Secreted protein" evidence="1">
    <location>
        <begin position="33"/>
        <end position="134"/>
    </location>
</feature>
<dbReference type="Proteomes" id="UP001302812">
    <property type="component" value="Unassembled WGS sequence"/>
</dbReference>
<dbReference type="AlphaFoldDB" id="A0AAN6TGR2"/>
<proteinExistence type="predicted"/>
<reference evidence="2" key="1">
    <citation type="journal article" date="2023" name="Mol. Phylogenet. Evol.">
        <title>Genome-scale phylogeny and comparative genomics of the fungal order Sordariales.</title>
        <authorList>
            <person name="Hensen N."/>
            <person name="Bonometti L."/>
            <person name="Westerberg I."/>
            <person name="Brannstrom I.O."/>
            <person name="Guillou S."/>
            <person name="Cros-Aarteil S."/>
            <person name="Calhoun S."/>
            <person name="Haridas S."/>
            <person name="Kuo A."/>
            <person name="Mondo S."/>
            <person name="Pangilinan J."/>
            <person name="Riley R."/>
            <person name="LaButti K."/>
            <person name="Andreopoulos B."/>
            <person name="Lipzen A."/>
            <person name="Chen C."/>
            <person name="Yan M."/>
            <person name="Daum C."/>
            <person name="Ng V."/>
            <person name="Clum A."/>
            <person name="Steindorff A."/>
            <person name="Ohm R.A."/>
            <person name="Martin F."/>
            <person name="Silar P."/>
            <person name="Natvig D.O."/>
            <person name="Lalanne C."/>
            <person name="Gautier V."/>
            <person name="Ament-Velasquez S.L."/>
            <person name="Kruys A."/>
            <person name="Hutchinson M.I."/>
            <person name="Powell A.J."/>
            <person name="Barry K."/>
            <person name="Miller A.N."/>
            <person name="Grigoriev I.V."/>
            <person name="Debuchy R."/>
            <person name="Gladieux P."/>
            <person name="Hiltunen Thoren M."/>
            <person name="Johannesson H."/>
        </authorList>
    </citation>
    <scope>NUCLEOTIDE SEQUENCE</scope>
    <source>
        <strain evidence="2">CBS 508.74</strain>
    </source>
</reference>
<keyword evidence="3" id="KW-1185">Reference proteome</keyword>
<dbReference type="GeneID" id="89934388"/>
<keyword evidence="1" id="KW-0732">Signal</keyword>
<reference evidence="2" key="2">
    <citation type="submission" date="2023-05" db="EMBL/GenBank/DDBJ databases">
        <authorList>
            <consortium name="Lawrence Berkeley National Laboratory"/>
            <person name="Steindorff A."/>
            <person name="Hensen N."/>
            <person name="Bonometti L."/>
            <person name="Westerberg I."/>
            <person name="Brannstrom I.O."/>
            <person name="Guillou S."/>
            <person name="Cros-Aarteil S."/>
            <person name="Calhoun S."/>
            <person name="Haridas S."/>
            <person name="Kuo A."/>
            <person name="Mondo S."/>
            <person name="Pangilinan J."/>
            <person name="Riley R."/>
            <person name="Labutti K."/>
            <person name="Andreopoulos B."/>
            <person name="Lipzen A."/>
            <person name="Chen C."/>
            <person name="Yanf M."/>
            <person name="Daum C."/>
            <person name="Ng V."/>
            <person name="Clum A."/>
            <person name="Ohm R."/>
            <person name="Martin F."/>
            <person name="Silar P."/>
            <person name="Natvig D."/>
            <person name="Lalanne C."/>
            <person name="Gautier V."/>
            <person name="Ament-Velasquez S.L."/>
            <person name="Kruys A."/>
            <person name="Hutchinson M.I."/>
            <person name="Powell A.J."/>
            <person name="Barry K."/>
            <person name="Miller A.N."/>
            <person name="Grigoriev I.V."/>
            <person name="Debuchy R."/>
            <person name="Gladieux P."/>
            <person name="Thoren M.H."/>
            <person name="Johannesson H."/>
        </authorList>
    </citation>
    <scope>NUCLEOTIDE SEQUENCE</scope>
    <source>
        <strain evidence="2">CBS 508.74</strain>
    </source>
</reference>
<comment type="caution">
    <text evidence="2">The sequence shown here is derived from an EMBL/GenBank/DDBJ whole genome shotgun (WGS) entry which is preliminary data.</text>
</comment>
<dbReference type="EMBL" id="MU853338">
    <property type="protein sequence ID" value="KAK4113866.1"/>
    <property type="molecule type" value="Genomic_DNA"/>
</dbReference>
<accession>A0AAN6TGR2</accession>